<feature type="domain" description="DUF1731" evidence="3">
    <location>
        <begin position="248"/>
        <end position="294"/>
    </location>
</feature>
<dbReference type="PANTHER" id="PTHR11092">
    <property type="entry name" value="SUGAR NUCLEOTIDE EPIMERASE RELATED"/>
    <property type="match status" value="1"/>
</dbReference>
<evidence type="ECO:0000256" key="1">
    <source>
        <dbReference type="ARBA" id="ARBA00009353"/>
    </source>
</evidence>
<evidence type="ECO:0000259" key="3">
    <source>
        <dbReference type="Pfam" id="PF08338"/>
    </source>
</evidence>
<dbReference type="Pfam" id="PF08338">
    <property type="entry name" value="DUF1731"/>
    <property type="match status" value="1"/>
</dbReference>
<proteinExistence type="inferred from homology"/>
<protein>
    <submittedName>
        <fullName evidence="4">TIGR01777 family protein</fullName>
    </submittedName>
</protein>
<dbReference type="InterPro" id="IPR036291">
    <property type="entry name" value="NAD(P)-bd_dom_sf"/>
</dbReference>
<dbReference type="InterPro" id="IPR010099">
    <property type="entry name" value="SDR39U1"/>
</dbReference>
<evidence type="ECO:0000313" key="4">
    <source>
        <dbReference type="EMBL" id="RAK44683.1"/>
    </source>
</evidence>
<name>A0A327ZQU9_9STAP</name>
<comment type="similarity">
    <text evidence="1">Belongs to the NAD(P)-dependent epimerase/dehydratase family. SDR39U1 subfamily.</text>
</comment>
<comment type="caution">
    <text evidence="4">The sequence shown here is derived from an EMBL/GenBank/DDBJ whole genome shotgun (WGS) entry which is preliminary data.</text>
</comment>
<dbReference type="InterPro" id="IPR001509">
    <property type="entry name" value="Epimerase_deHydtase"/>
</dbReference>
<evidence type="ECO:0000313" key="5">
    <source>
        <dbReference type="Proteomes" id="UP000249808"/>
    </source>
</evidence>
<dbReference type="Proteomes" id="UP000249808">
    <property type="component" value="Unassembled WGS sequence"/>
</dbReference>
<dbReference type="EMBL" id="PZJH01000003">
    <property type="protein sequence ID" value="RAK44683.1"/>
    <property type="molecule type" value="Genomic_DNA"/>
</dbReference>
<reference evidence="4 5" key="1">
    <citation type="journal article" date="2018" name="Front. Microbiol.">
        <title>Description and Comparative Genomics of Macrococcus caseolyticus subsp. hominis subsp. nov., Macrococcus goetzii sp. nov., Macrococcus epidermidis sp. nov., and Macrococcus bohemicus sp. nov., Novel Macrococci From Human Clinical Material With Virulence Potential and Suspected Uptake of Foreign DNA by Natural Transformation.</title>
        <authorList>
            <person name="Maslanova I."/>
            <person name="Wertheimer Z."/>
            <person name="Sedlacek I."/>
            <person name="Svec P."/>
            <person name="Indrakova A."/>
            <person name="Kovarovic V."/>
            <person name="Schumann P."/>
            <person name="Sproer C."/>
            <person name="Kralova S."/>
            <person name="Sedo O."/>
            <person name="Kristofova L."/>
            <person name="Vrbovska V."/>
            <person name="Fuzik T."/>
            <person name="Petras P."/>
            <person name="Zdrahal Z."/>
            <person name="Ruzickova V."/>
            <person name="Doskar J."/>
            <person name="Pantucek R."/>
        </authorList>
    </citation>
    <scope>NUCLEOTIDE SEQUENCE [LARGE SCALE GENOMIC DNA]</scope>
    <source>
        <strain evidence="4 5">01/688</strain>
    </source>
</reference>
<dbReference type="SUPFAM" id="SSF51735">
    <property type="entry name" value="NAD(P)-binding Rossmann-fold domains"/>
    <property type="match status" value="1"/>
</dbReference>
<dbReference type="AlphaFoldDB" id="A0A327ZQU9"/>
<dbReference type="NCBIfam" id="TIGR01777">
    <property type="entry name" value="yfcH"/>
    <property type="match status" value="1"/>
</dbReference>
<sequence length="297" mass="33384">MNILITGGTGLVGSALINTIQQKYKNAHIYITTRSNKQSSTGISYVNWQQDDWYQAIPQLDLVVNLAGASLNNRWTKEHKEAIIKSRVESTEKLMPLFKSLNKKPFFISASAVGYYPASKSLTYNETNVFSPFDFLSKTIYLWEQAARKIEALGVETAICRFGVVFSNQGGALPLMLKPYQYFAGGNIGDGQQPYSWIHIEDLAESMLYIYDKQLTGIFNMTSPQPVTQQQLGTTIARVIHRPHWTKVPNKVMDIVLGEQSVMVTKGQSVLPDHLLQAGYTFKYPTVQLALEQLYGE</sequence>
<dbReference type="RefSeq" id="WP_111716062.1">
    <property type="nucleotide sequence ID" value="NZ_JBHSSR010000013.1"/>
</dbReference>
<dbReference type="Gene3D" id="3.40.50.720">
    <property type="entry name" value="NAD(P)-binding Rossmann-like Domain"/>
    <property type="match status" value="1"/>
</dbReference>
<feature type="domain" description="NAD-dependent epimerase/dehydratase" evidence="2">
    <location>
        <begin position="3"/>
        <end position="213"/>
    </location>
</feature>
<accession>A0A327ZQU9</accession>
<keyword evidence="5" id="KW-1185">Reference proteome</keyword>
<organism evidence="4 5">
    <name type="scientific">Macrococcus epidermidis</name>
    <dbReference type="NCBI Taxonomy" id="1902580"/>
    <lineage>
        <taxon>Bacteria</taxon>
        <taxon>Bacillati</taxon>
        <taxon>Bacillota</taxon>
        <taxon>Bacilli</taxon>
        <taxon>Bacillales</taxon>
        <taxon>Staphylococcaceae</taxon>
        <taxon>Macrococcus</taxon>
    </lineage>
</organism>
<dbReference type="InterPro" id="IPR013549">
    <property type="entry name" value="DUF1731"/>
</dbReference>
<dbReference type="Pfam" id="PF01370">
    <property type="entry name" value="Epimerase"/>
    <property type="match status" value="1"/>
</dbReference>
<evidence type="ECO:0000259" key="2">
    <source>
        <dbReference type="Pfam" id="PF01370"/>
    </source>
</evidence>
<gene>
    <name evidence="4" type="ORF">BHU61_08190</name>
</gene>
<dbReference type="PANTHER" id="PTHR11092:SF0">
    <property type="entry name" value="EPIMERASE FAMILY PROTEIN SDR39U1"/>
    <property type="match status" value="1"/>
</dbReference>